<dbReference type="InterPro" id="IPR058625">
    <property type="entry name" value="MdtA-like_BSH"/>
</dbReference>
<name>A0AAW9SCT7_9BACT</name>
<evidence type="ECO:0000256" key="2">
    <source>
        <dbReference type="SAM" id="Coils"/>
    </source>
</evidence>
<dbReference type="Proteomes" id="UP001403385">
    <property type="component" value="Unassembled WGS sequence"/>
</dbReference>
<dbReference type="SUPFAM" id="SSF111369">
    <property type="entry name" value="HlyD-like secretion proteins"/>
    <property type="match status" value="1"/>
</dbReference>
<protein>
    <submittedName>
        <fullName evidence="6">Efflux RND transporter periplasmic adaptor subunit</fullName>
    </submittedName>
</protein>
<feature type="domain" description="Multidrug resistance protein MdtA-like alpha-helical hairpin" evidence="4">
    <location>
        <begin position="122"/>
        <end position="204"/>
    </location>
</feature>
<dbReference type="PANTHER" id="PTHR30469">
    <property type="entry name" value="MULTIDRUG RESISTANCE PROTEIN MDTA"/>
    <property type="match status" value="1"/>
</dbReference>
<dbReference type="GO" id="GO:0015562">
    <property type="term" value="F:efflux transmembrane transporter activity"/>
    <property type="evidence" value="ECO:0007669"/>
    <property type="project" value="TreeGrafter"/>
</dbReference>
<dbReference type="Pfam" id="PF25917">
    <property type="entry name" value="BSH_RND"/>
    <property type="match status" value="1"/>
</dbReference>
<proteinExistence type="inferred from homology"/>
<organism evidence="6 7">
    <name type="scientific">Rapidithrix thailandica</name>
    <dbReference type="NCBI Taxonomy" id="413964"/>
    <lineage>
        <taxon>Bacteria</taxon>
        <taxon>Pseudomonadati</taxon>
        <taxon>Bacteroidota</taxon>
        <taxon>Cytophagia</taxon>
        <taxon>Cytophagales</taxon>
        <taxon>Flammeovirgaceae</taxon>
        <taxon>Rapidithrix</taxon>
    </lineage>
</organism>
<evidence type="ECO:0000313" key="7">
    <source>
        <dbReference type="Proteomes" id="UP001403385"/>
    </source>
</evidence>
<dbReference type="InterPro" id="IPR058624">
    <property type="entry name" value="MdtA-like_HH"/>
</dbReference>
<accession>A0AAW9SCT7</accession>
<dbReference type="PANTHER" id="PTHR30469:SF33">
    <property type="entry name" value="SLR1207 PROTEIN"/>
    <property type="match status" value="1"/>
</dbReference>
<evidence type="ECO:0000256" key="1">
    <source>
        <dbReference type="ARBA" id="ARBA00009477"/>
    </source>
</evidence>
<comment type="similarity">
    <text evidence="1">Belongs to the membrane fusion protein (MFP) (TC 8.A.1) family.</text>
</comment>
<keyword evidence="2" id="KW-0175">Coiled coil</keyword>
<keyword evidence="7" id="KW-1185">Reference proteome</keyword>
<keyword evidence="3" id="KW-1133">Transmembrane helix</keyword>
<evidence type="ECO:0000313" key="6">
    <source>
        <dbReference type="EMBL" id="MEN7549168.1"/>
    </source>
</evidence>
<keyword evidence="3" id="KW-0812">Transmembrane</keyword>
<reference evidence="6 7" key="1">
    <citation type="submission" date="2024-04" db="EMBL/GenBank/DDBJ databases">
        <title>Novel genus in family Flammeovirgaceae.</title>
        <authorList>
            <person name="Nguyen T.H."/>
            <person name="Vuong T.Q."/>
            <person name="Le H."/>
            <person name="Kim S.-G."/>
        </authorList>
    </citation>
    <scope>NUCLEOTIDE SEQUENCE [LARGE SCALE GENOMIC DNA]</scope>
    <source>
        <strain evidence="6 7">JCM 23209</strain>
    </source>
</reference>
<dbReference type="EMBL" id="JBDKWZ010000007">
    <property type="protein sequence ID" value="MEN7549168.1"/>
    <property type="molecule type" value="Genomic_DNA"/>
</dbReference>
<evidence type="ECO:0000256" key="3">
    <source>
        <dbReference type="SAM" id="Phobius"/>
    </source>
</evidence>
<feature type="coiled-coil region" evidence="2">
    <location>
        <begin position="108"/>
        <end position="142"/>
    </location>
</feature>
<dbReference type="GO" id="GO:1990281">
    <property type="term" value="C:efflux pump complex"/>
    <property type="evidence" value="ECO:0007669"/>
    <property type="project" value="TreeGrafter"/>
</dbReference>
<gene>
    <name evidence="6" type="ORF">AAG747_14690</name>
</gene>
<keyword evidence="3" id="KW-0472">Membrane</keyword>
<evidence type="ECO:0000259" key="5">
    <source>
        <dbReference type="Pfam" id="PF25917"/>
    </source>
</evidence>
<dbReference type="Gene3D" id="2.40.50.100">
    <property type="match status" value="1"/>
</dbReference>
<comment type="caution">
    <text evidence="6">The sequence shown here is derived from an EMBL/GenBank/DDBJ whole genome shotgun (WGS) entry which is preliminary data.</text>
</comment>
<sequence length="463" mass="50738">MARKKKSNKPLFIFLMLIIGVIVIVGIIGKQQGWIGKQAAQTVELAKAKPATIVEQVSASGKIQPVEEVKISPEVSGEIREIFIEEGDSVHANQLLLKIRPDNLKSILDQTVANLNTQKANLARTKAQLAQVKAEFVKTELDYTRNKDLFEQKVISAKDFETSKASYLVAKANLEAAEQGVKASEYTVISSEASVTEARENLALTSIYAPMAGIVTRLDVEKGERVVGTKQMAGTEMLSIANLDEMEVRVDVNENDIIRISMYDTAIIDVDSYSYTGEKFKGLVTAIANSANQTQGISAEAVTEFEVKIQLLKTSYKHLLDKKPQASPFRPGMTASVDIITERKSNILSVPLSAVTTRSRKDLLQKDSTQNKPNASHASATSKDDDIVEVVFVHNSKDGTVKLREVKTGISDFENIEILEGVEDGEEVVSGPYLQVSKLLKNGDLVKTEEKGKKQGQLAQKDN</sequence>
<dbReference type="Gene3D" id="2.40.30.170">
    <property type="match status" value="1"/>
</dbReference>
<feature type="domain" description="Multidrug resistance protein MdtA-like barrel-sandwich hybrid" evidence="5">
    <location>
        <begin position="68"/>
        <end position="231"/>
    </location>
</feature>
<dbReference type="Pfam" id="PF25876">
    <property type="entry name" value="HH_MFP_RND"/>
    <property type="match status" value="1"/>
</dbReference>
<dbReference type="Gene3D" id="2.40.420.20">
    <property type="match status" value="1"/>
</dbReference>
<dbReference type="NCBIfam" id="TIGR01730">
    <property type="entry name" value="RND_mfp"/>
    <property type="match status" value="1"/>
</dbReference>
<evidence type="ECO:0000259" key="4">
    <source>
        <dbReference type="Pfam" id="PF25876"/>
    </source>
</evidence>
<dbReference type="AlphaFoldDB" id="A0AAW9SCT7"/>
<dbReference type="InterPro" id="IPR006143">
    <property type="entry name" value="RND_pump_MFP"/>
</dbReference>
<feature type="transmembrane region" description="Helical" evidence="3">
    <location>
        <begin position="12"/>
        <end position="29"/>
    </location>
</feature>
<dbReference type="Gene3D" id="1.10.287.470">
    <property type="entry name" value="Helix hairpin bin"/>
    <property type="match status" value="1"/>
</dbReference>
<dbReference type="RefSeq" id="WP_346821937.1">
    <property type="nucleotide sequence ID" value="NZ_JBDKWZ010000007.1"/>
</dbReference>